<dbReference type="InterPro" id="IPR016135">
    <property type="entry name" value="UBQ-conjugating_enzyme/RWD"/>
</dbReference>
<feature type="region of interest" description="Disordered" evidence="8">
    <location>
        <begin position="320"/>
        <end position="364"/>
    </location>
</feature>
<dbReference type="AlphaFoldDB" id="A0ABD3R3L7"/>
<evidence type="ECO:0000313" key="11">
    <source>
        <dbReference type="Proteomes" id="UP001516023"/>
    </source>
</evidence>
<accession>A0ABD3R3L7</accession>
<evidence type="ECO:0000256" key="1">
    <source>
        <dbReference type="ARBA" id="ARBA00012486"/>
    </source>
</evidence>
<feature type="domain" description="UBC core" evidence="9">
    <location>
        <begin position="160"/>
        <end position="312"/>
    </location>
</feature>
<dbReference type="Proteomes" id="UP001516023">
    <property type="component" value="Unassembled WGS sequence"/>
</dbReference>
<feature type="active site" description="Glycyl thioester intermediate" evidence="6">
    <location>
        <position position="250"/>
    </location>
</feature>
<dbReference type="PROSITE" id="PS50127">
    <property type="entry name" value="UBC_2"/>
    <property type="match status" value="1"/>
</dbReference>
<dbReference type="Pfam" id="PF00179">
    <property type="entry name" value="UQ_con"/>
    <property type="match status" value="1"/>
</dbReference>
<comment type="similarity">
    <text evidence="7">Belongs to the ubiquitin-conjugating enzyme family.</text>
</comment>
<evidence type="ECO:0000256" key="3">
    <source>
        <dbReference type="ARBA" id="ARBA00022741"/>
    </source>
</evidence>
<dbReference type="EMBL" id="JABMIG020000007">
    <property type="protein sequence ID" value="KAL3804540.1"/>
    <property type="molecule type" value="Genomic_DNA"/>
</dbReference>
<feature type="compositionally biased region" description="Low complexity" evidence="8">
    <location>
        <begin position="96"/>
        <end position="106"/>
    </location>
</feature>
<keyword evidence="5 7" id="KW-0067">ATP-binding</keyword>
<name>A0ABD3R3L7_9STRA</name>
<dbReference type="PROSITE" id="PS00183">
    <property type="entry name" value="UBC_1"/>
    <property type="match status" value="1"/>
</dbReference>
<dbReference type="SUPFAM" id="SSF54495">
    <property type="entry name" value="UBC-like"/>
    <property type="match status" value="1"/>
</dbReference>
<gene>
    <name evidence="10" type="ORF">HJC23_002579</name>
</gene>
<dbReference type="EC" id="2.3.2.23" evidence="1"/>
<feature type="compositionally biased region" description="Low complexity" evidence="8">
    <location>
        <begin position="114"/>
        <end position="124"/>
    </location>
</feature>
<feature type="compositionally biased region" description="Polar residues" evidence="8">
    <location>
        <begin position="63"/>
        <end position="76"/>
    </location>
</feature>
<proteinExistence type="inferred from homology"/>
<evidence type="ECO:0000256" key="5">
    <source>
        <dbReference type="ARBA" id="ARBA00022840"/>
    </source>
</evidence>
<reference evidence="10 11" key="1">
    <citation type="journal article" date="2020" name="G3 (Bethesda)">
        <title>Improved Reference Genome for Cyclotella cryptica CCMP332, a Model for Cell Wall Morphogenesis, Salinity Adaptation, and Lipid Production in Diatoms (Bacillariophyta).</title>
        <authorList>
            <person name="Roberts W.R."/>
            <person name="Downey K.M."/>
            <person name="Ruck E.C."/>
            <person name="Traller J.C."/>
            <person name="Alverson A.J."/>
        </authorList>
    </citation>
    <scope>NUCLEOTIDE SEQUENCE [LARGE SCALE GENOMIC DNA]</scope>
    <source>
        <strain evidence="10 11">CCMP332</strain>
    </source>
</reference>
<dbReference type="GO" id="GO:0005524">
    <property type="term" value="F:ATP binding"/>
    <property type="evidence" value="ECO:0007669"/>
    <property type="project" value="UniProtKB-UniRule"/>
</dbReference>
<feature type="compositionally biased region" description="Low complexity" evidence="8">
    <location>
        <begin position="341"/>
        <end position="357"/>
    </location>
</feature>
<evidence type="ECO:0000259" key="9">
    <source>
        <dbReference type="PROSITE" id="PS50127"/>
    </source>
</evidence>
<dbReference type="Gene3D" id="3.10.110.10">
    <property type="entry name" value="Ubiquitin Conjugating Enzyme"/>
    <property type="match status" value="1"/>
</dbReference>
<dbReference type="PANTHER" id="PTHR24067">
    <property type="entry name" value="UBIQUITIN-CONJUGATING ENZYME E2"/>
    <property type="match status" value="1"/>
</dbReference>
<keyword evidence="4 7" id="KW-0833">Ubl conjugation pathway</keyword>
<evidence type="ECO:0000313" key="10">
    <source>
        <dbReference type="EMBL" id="KAL3804540.1"/>
    </source>
</evidence>
<evidence type="ECO:0000256" key="7">
    <source>
        <dbReference type="RuleBase" id="RU362109"/>
    </source>
</evidence>
<evidence type="ECO:0000256" key="6">
    <source>
        <dbReference type="PROSITE-ProRule" id="PRU10133"/>
    </source>
</evidence>
<dbReference type="GO" id="GO:0061631">
    <property type="term" value="F:ubiquitin conjugating enzyme activity"/>
    <property type="evidence" value="ECO:0007669"/>
    <property type="project" value="UniProtKB-EC"/>
</dbReference>
<dbReference type="FunFam" id="3.10.110.10:FF:000031">
    <property type="entry name" value="Ubiquitin-conjugating enzyme E2 22"/>
    <property type="match status" value="1"/>
</dbReference>
<keyword evidence="11" id="KW-1185">Reference proteome</keyword>
<comment type="caution">
    <text evidence="10">The sequence shown here is derived from an EMBL/GenBank/DDBJ whole genome shotgun (WGS) entry which is preliminary data.</text>
</comment>
<evidence type="ECO:0000256" key="4">
    <source>
        <dbReference type="ARBA" id="ARBA00022786"/>
    </source>
</evidence>
<evidence type="ECO:0000256" key="2">
    <source>
        <dbReference type="ARBA" id="ARBA00022679"/>
    </source>
</evidence>
<dbReference type="InterPro" id="IPR023313">
    <property type="entry name" value="UBQ-conjugating_AS"/>
</dbReference>
<protein>
    <recommendedName>
        <fullName evidence="1">E2 ubiquitin-conjugating enzyme</fullName>
        <ecNumber evidence="1">2.3.2.23</ecNumber>
    </recommendedName>
</protein>
<dbReference type="InterPro" id="IPR050113">
    <property type="entry name" value="Ub_conjugating_enzyme"/>
</dbReference>
<dbReference type="InterPro" id="IPR000608">
    <property type="entry name" value="UBC"/>
</dbReference>
<feature type="region of interest" description="Disordered" evidence="8">
    <location>
        <begin position="63"/>
        <end position="124"/>
    </location>
</feature>
<organism evidence="10 11">
    <name type="scientific">Cyclotella cryptica</name>
    <dbReference type="NCBI Taxonomy" id="29204"/>
    <lineage>
        <taxon>Eukaryota</taxon>
        <taxon>Sar</taxon>
        <taxon>Stramenopiles</taxon>
        <taxon>Ochrophyta</taxon>
        <taxon>Bacillariophyta</taxon>
        <taxon>Coscinodiscophyceae</taxon>
        <taxon>Thalassiosirophycidae</taxon>
        <taxon>Stephanodiscales</taxon>
        <taxon>Stephanodiscaceae</taxon>
        <taxon>Cyclotella</taxon>
    </lineage>
</organism>
<feature type="compositionally biased region" description="Basic residues" evidence="8">
    <location>
        <begin position="77"/>
        <end position="87"/>
    </location>
</feature>
<dbReference type="SMART" id="SM00212">
    <property type="entry name" value="UBCc"/>
    <property type="match status" value="1"/>
</dbReference>
<keyword evidence="2" id="KW-0808">Transferase</keyword>
<sequence length="395" mass="43098">MRKEARSLNGIEMCAYIQRTIDETKVEQIRYNLCYLHSHPSKPAADFTHSYCPACFRFEINPPSTKSNNQSQIHSVNNRHRNQRRRQPSAILTNLPDPSSMMNSPSSSPPPTSSKPSFLPSRSASLLPSSLTGSSVVGSHASSSGYVASMTGNSENLPPRTLARVARDVRDLVKSPPEGVRLVLDVETGMPGSLSEILAEIEGPEQTPYHTRYFQLKLVLSTDFPTTPPRGYFLTKIYHPNVDPTTGAICVNTLKKDWTPTTSLSHVLTVIRCLLIVPFPESSLNDEAGKNFMESYDEYARRAKLLASVHGLKCWSTPGVASGGEGKSEEDVVEEEDGKQPALAASSSLPNAASENAKLGRNGSRSNIVKIGSVAAGSSKTLEKKMNKKKSLKRL</sequence>
<keyword evidence="3 7" id="KW-0547">Nucleotide-binding</keyword>
<evidence type="ECO:0000256" key="8">
    <source>
        <dbReference type="SAM" id="MobiDB-lite"/>
    </source>
</evidence>
<dbReference type="CDD" id="cd23804">
    <property type="entry name" value="UBCc_UBE2S"/>
    <property type="match status" value="1"/>
</dbReference>